<dbReference type="GO" id="GO:0070181">
    <property type="term" value="F:small ribosomal subunit rRNA binding"/>
    <property type="evidence" value="ECO:0007669"/>
    <property type="project" value="TreeGrafter"/>
</dbReference>
<comment type="subunit">
    <text evidence="4">Part of the 30S ribosomal subunit. Forms a tight heterodimer with protein bS6.</text>
</comment>
<dbReference type="SUPFAM" id="SSF46911">
    <property type="entry name" value="Ribosomal protein S18"/>
    <property type="match status" value="1"/>
</dbReference>
<dbReference type="PANTHER" id="PTHR13479">
    <property type="entry name" value="30S RIBOSOMAL PROTEIN S18"/>
    <property type="match status" value="1"/>
</dbReference>
<comment type="caution">
    <text evidence="6">The sequence shown here is derived from an EMBL/GenBank/DDBJ whole genome shotgun (WGS) entry which is preliminary data.</text>
</comment>
<comment type="function">
    <text evidence="4">Binds as a heterodimer with protein bS6 to the central domain of the 16S rRNA, where it helps stabilize the platform of the 30S subunit.</text>
</comment>
<protein>
    <recommendedName>
        <fullName evidence="4">Small ribosomal subunit protein bS18</fullName>
    </recommendedName>
</protein>
<dbReference type="PANTHER" id="PTHR13479:SF40">
    <property type="entry name" value="SMALL RIBOSOMAL SUBUNIT PROTEIN BS18M"/>
    <property type="match status" value="1"/>
</dbReference>
<reference evidence="6 7" key="1">
    <citation type="journal article" date="2016" name="Nat. Commun.">
        <title>Thousands of microbial genomes shed light on interconnected biogeochemical processes in an aquifer system.</title>
        <authorList>
            <person name="Anantharaman K."/>
            <person name="Brown C.T."/>
            <person name="Hug L.A."/>
            <person name="Sharon I."/>
            <person name="Castelle C.J."/>
            <person name="Probst A.J."/>
            <person name="Thomas B.C."/>
            <person name="Singh A."/>
            <person name="Wilkins M.J."/>
            <person name="Karaoz U."/>
            <person name="Brodie E.L."/>
            <person name="Williams K.H."/>
            <person name="Hubbard S.S."/>
            <person name="Banfield J.F."/>
        </authorList>
    </citation>
    <scope>NUCLEOTIDE SEQUENCE [LARGE SCALE GENOMIC DNA]</scope>
    <source>
        <strain evidence="7">RBG_16_55_9</strain>
    </source>
</reference>
<dbReference type="STRING" id="1817864.A2Z21_06750"/>
<dbReference type="PRINTS" id="PR00974">
    <property type="entry name" value="RIBOSOMALS18"/>
</dbReference>
<dbReference type="EMBL" id="MFGX01000076">
    <property type="protein sequence ID" value="OGF54574.1"/>
    <property type="molecule type" value="Genomic_DNA"/>
</dbReference>
<dbReference type="AlphaFoldDB" id="A0A1F5UTT4"/>
<evidence type="ECO:0000256" key="2">
    <source>
        <dbReference type="ARBA" id="ARBA00022980"/>
    </source>
</evidence>
<dbReference type="Proteomes" id="UP000179157">
    <property type="component" value="Unassembled WGS sequence"/>
</dbReference>
<evidence type="ECO:0000256" key="5">
    <source>
        <dbReference type="RuleBase" id="RU003910"/>
    </source>
</evidence>
<organism evidence="6 7">
    <name type="scientific">Fraserbacteria sp. (strain RBG_16_55_9)</name>
    <dbReference type="NCBI Taxonomy" id="1817864"/>
    <lineage>
        <taxon>Bacteria</taxon>
        <taxon>Candidatus Fraseribacteriota</taxon>
    </lineage>
</organism>
<gene>
    <name evidence="4" type="primary">rpsR</name>
    <name evidence="6" type="ORF">A2Z21_06750</name>
</gene>
<dbReference type="HAMAP" id="MF_00270">
    <property type="entry name" value="Ribosomal_bS18"/>
    <property type="match status" value="1"/>
</dbReference>
<keyword evidence="4" id="KW-0699">rRNA-binding</keyword>
<evidence type="ECO:0000256" key="3">
    <source>
        <dbReference type="ARBA" id="ARBA00023274"/>
    </source>
</evidence>
<accession>A0A1F5UTT4</accession>
<dbReference type="Pfam" id="PF01084">
    <property type="entry name" value="Ribosomal_S18"/>
    <property type="match status" value="1"/>
</dbReference>
<sequence length="74" mass="8917">MKPMNRRPRQRCEFCKHEASFAYTRPDELRRYVNRVGKILPRRVSRLCAKHQRMLSREVKRARAMALLPYAVES</sequence>
<evidence type="ECO:0000256" key="4">
    <source>
        <dbReference type="HAMAP-Rule" id="MF_00270"/>
    </source>
</evidence>
<name>A0A1F5UTT4_FRAXR</name>
<dbReference type="GO" id="GO:0003735">
    <property type="term" value="F:structural constituent of ribosome"/>
    <property type="evidence" value="ECO:0007669"/>
    <property type="project" value="InterPro"/>
</dbReference>
<comment type="similarity">
    <text evidence="1 4 5">Belongs to the bacterial ribosomal protein bS18 family.</text>
</comment>
<keyword evidence="4" id="KW-0694">RNA-binding</keyword>
<dbReference type="GO" id="GO:0006412">
    <property type="term" value="P:translation"/>
    <property type="evidence" value="ECO:0007669"/>
    <property type="project" value="UniProtKB-UniRule"/>
</dbReference>
<dbReference type="InterPro" id="IPR001648">
    <property type="entry name" value="Ribosomal_bS18"/>
</dbReference>
<evidence type="ECO:0000313" key="6">
    <source>
        <dbReference type="EMBL" id="OGF54574.1"/>
    </source>
</evidence>
<evidence type="ECO:0000256" key="1">
    <source>
        <dbReference type="ARBA" id="ARBA00005589"/>
    </source>
</evidence>
<dbReference type="GO" id="GO:1990904">
    <property type="term" value="C:ribonucleoprotein complex"/>
    <property type="evidence" value="ECO:0007669"/>
    <property type="project" value="UniProtKB-KW"/>
</dbReference>
<keyword evidence="2 4" id="KW-0689">Ribosomal protein</keyword>
<dbReference type="Gene3D" id="4.10.640.10">
    <property type="entry name" value="Ribosomal protein S18"/>
    <property type="match status" value="1"/>
</dbReference>
<dbReference type="InterPro" id="IPR036870">
    <property type="entry name" value="Ribosomal_bS18_sf"/>
</dbReference>
<evidence type="ECO:0000313" key="7">
    <source>
        <dbReference type="Proteomes" id="UP000179157"/>
    </source>
</evidence>
<proteinExistence type="inferred from homology"/>
<dbReference type="GO" id="GO:0005840">
    <property type="term" value="C:ribosome"/>
    <property type="evidence" value="ECO:0007669"/>
    <property type="project" value="UniProtKB-KW"/>
</dbReference>
<dbReference type="NCBIfam" id="TIGR00165">
    <property type="entry name" value="S18"/>
    <property type="match status" value="1"/>
</dbReference>
<keyword evidence="3 4" id="KW-0687">Ribonucleoprotein</keyword>